<dbReference type="InterPro" id="IPR000522">
    <property type="entry name" value="ABC_transptr_permease_BtuC"/>
</dbReference>
<protein>
    <submittedName>
        <fullName evidence="9">Iron ABC transporter permease</fullName>
    </submittedName>
</protein>
<sequence length="328" mass="33029">MPWRVPAPVALTALLGLLFVAVLLSLAVGSKALSFGQIWTAAGGGGPEHVRDVLGSRVPRTVLGLLVGACLAVAGVVMQGLSRNPLGDPGLLGVNAGAATGIVVSTAFLHLPGSPTWAALPGAFLAMLIMTTMGSGRRGVVPVRLVLSGAVVTAVLTAVIQAITLTHPNAFDDYRYWAVGSLAGGGADVVEILPWAVVGLVVAGLLATSLNALALGEEMAMSLGSNPAVTRWAGIAAATVLSAAATSAAGPIAFVGLAVPHLARAVVGPDHRWQLPAALLIGPSLLLVADVAGRLLLRPQELQVGVVTAFVGAPVLLWLVRRTAGESS</sequence>
<evidence type="ECO:0000256" key="4">
    <source>
        <dbReference type="ARBA" id="ARBA00022475"/>
    </source>
</evidence>
<feature type="transmembrane region" description="Helical" evidence="8">
    <location>
        <begin position="304"/>
        <end position="320"/>
    </location>
</feature>
<proteinExistence type="inferred from homology"/>
<evidence type="ECO:0000256" key="5">
    <source>
        <dbReference type="ARBA" id="ARBA00022692"/>
    </source>
</evidence>
<keyword evidence="4" id="KW-1003">Cell membrane</keyword>
<dbReference type="Gene3D" id="1.10.3470.10">
    <property type="entry name" value="ABC transporter involved in vitamin B12 uptake, BtuC"/>
    <property type="match status" value="1"/>
</dbReference>
<comment type="caution">
    <text evidence="9">The sequence shown here is derived from an EMBL/GenBank/DDBJ whole genome shotgun (WGS) entry which is preliminary data.</text>
</comment>
<reference evidence="9 10" key="1">
    <citation type="submission" date="2020-05" db="EMBL/GenBank/DDBJ databases">
        <title>Flexivirga sp. ID2601S isolated from air conditioner.</title>
        <authorList>
            <person name="Kim D.H."/>
        </authorList>
    </citation>
    <scope>NUCLEOTIDE SEQUENCE [LARGE SCALE GENOMIC DNA]</scope>
    <source>
        <strain evidence="9 10">ID2601S</strain>
    </source>
</reference>
<evidence type="ECO:0000256" key="8">
    <source>
        <dbReference type="SAM" id="Phobius"/>
    </source>
</evidence>
<dbReference type="PANTHER" id="PTHR30472">
    <property type="entry name" value="FERRIC ENTEROBACTIN TRANSPORT SYSTEM PERMEASE PROTEIN"/>
    <property type="match status" value="1"/>
</dbReference>
<comment type="subcellular location">
    <subcellularLocation>
        <location evidence="1">Cell membrane</location>
        <topology evidence="1">Multi-pass membrane protein</topology>
    </subcellularLocation>
</comment>
<evidence type="ECO:0000256" key="3">
    <source>
        <dbReference type="ARBA" id="ARBA00022448"/>
    </source>
</evidence>
<dbReference type="Proteomes" id="UP000557772">
    <property type="component" value="Unassembled WGS sequence"/>
</dbReference>
<dbReference type="GO" id="GO:0005886">
    <property type="term" value="C:plasma membrane"/>
    <property type="evidence" value="ECO:0007669"/>
    <property type="project" value="UniProtKB-SubCell"/>
</dbReference>
<accession>A0A849AGC1</accession>
<name>A0A849AGC1_9MICO</name>
<keyword evidence="5 8" id="KW-0812">Transmembrane</keyword>
<gene>
    <name evidence="9" type="ORF">HJ588_03085</name>
</gene>
<evidence type="ECO:0000256" key="1">
    <source>
        <dbReference type="ARBA" id="ARBA00004651"/>
    </source>
</evidence>
<keyword evidence="6 8" id="KW-1133">Transmembrane helix</keyword>
<dbReference type="CDD" id="cd06550">
    <property type="entry name" value="TM_ABC_iron-siderophores_like"/>
    <property type="match status" value="1"/>
</dbReference>
<feature type="transmembrane region" description="Helical" evidence="8">
    <location>
        <begin position="192"/>
        <end position="214"/>
    </location>
</feature>
<evidence type="ECO:0000313" key="10">
    <source>
        <dbReference type="Proteomes" id="UP000557772"/>
    </source>
</evidence>
<feature type="transmembrane region" description="Helical" evidence="8">
    <location>
        <begin position="145"/>
        <end position="165"/>
    </location>
</feature>
<dbReference type="GO" id="GO:0033214">
    <property type="term" value="P:siderophore-iron import into cell"/>
    <property type="evidence" value="ECO:0007669"/>
    <property type="project" value="TreeGrafter"/>
</dbReference>
<evidence type="ECO:0000256" key="7">
    <source>
        <dbReference type="ARBA" id="ARBA00023136"/>
    </source>
</evidence>
<dbReference type="SUPFAM" id="SSF81345">
    <property type="entry name" value="ABC transporter involved in vitamin B12 uptake, BtuC"/>
    <property type="match status" value="1"/>
</dbReference>
<keyword evidence="10" id="KW-1185">Reference proteome</keyword>
<feature type="transmembrane region" description="Helical" evidence="8">
    <location>
        <begin position="117"/>
        <end position="133"/>
    </location>
</feature>
<organism evidence="9 10">
    <name type="scientific">Flexivirga aerilata</name>
    <dbReference type="NCBI Taxonomy" id="1656889"/>
    <lineage>
        <taxon>Bacteria</taxon>
        <taxon>Bacillati</taxon>
        <taxon>Actinomycetota</taxon>
        <taxon>Actinomycetes</taxon>
        <taxon>Micrococcales</taxon>
        <taxon>Dermacoccaceae</taxon>
        <taxon>Flexivirga</taxon>
    </lineage>
</organism>
<evidence type="ECO:0000256" key="2">
    <source>
        <dbReference type="ARBA" id="ARBA00007935"/>
    </source>
</evidence>
<dbReference type="InterPro" id="IPR037294">
    <property type="entry name" value="ABC_BtuC-like"/>
</dbReference>
<feature type="transmembrane region" description="Helical" evidence="8">
    <location>
        <begin position="235"/>
        <end position="257"/>
    </location>
</feature>
<dbReference type="Pfam" id="PF01032">
    <property type="entry name" value="FecCD"/>
    <property type="match status" value="1"/>
</dbReference>
<dbReference type="PANTHER" id="PTHR30472:SF1">
    <property type="entry name" value="FE(3+) DICITRATE TRANSPORT SYSTEM PERMEASE PROTEIN FECC-RELATED"/>
    <property type="match status" value="1"/>
</dbReference>
<evidence type="ECO:0000256" key="6">
    <source>
        <dbReference type="ARBA" id="ARBA00022989"/>
    </source>
</evidence>
<feature type="transmembrane region" description="Helical" evidence="8">
    <location>
        <begin position="60"/>
        <end position="78"/>
    </location>
</feature>
<dbReference type="AlphaFoldDB" id="A0A849AGC1"/>
<keyword evidence="3" id="KW-0813">Transport</keyword>
<feature type="transmembrane region" description="Helical" evidence="8">
    <location>
        <begin position="277"/>
        <end position="297"/>
    </location>
</feature>
<dbReference type="EMBL" id="JABENB010000001">
    <property type="protein sequence ID" value="NNG38258.1"/>
    <property type="molecule type" value="Genomic_DNA"/>
</dbReference>
<comment type="similarity">
    <text evidence="2">Belongs to the binding-protein-dependent transport system permease family. FecCD subfamily.</text>
</comment>
<dbReference type="FunFam" id="1.10.3470.10:FF:000001">
    <property type="entry name" value="Vitamin B12 ABC transporter permease BtuC"/>
    <property type="match status" value="1"/>
</dbReference>
<dbReference type="GO" id="GO:0022857">
    <property type="term" value="F:transmembrane transporter activity"/>
    <property type="evidence" value="ECO:0007669"/>
    <property type="project" value="InterPro"/>
</dbReference>
<keyword evidence="7 8" id="KW-0472">Membrane</keyword>
<evidence type="ECO:0000313" key="9">
    <source>
        <dbReference type="EMBL" id="NNG38258.1"/>
    </source>
</evidence>
<feature type="transmembrane region" description="Helical" evidence="8">
    <location>
        <begin position="90"/>
        <end position="111"/>
    </location>
</feature>